<proteinExistence type="predicted"/>
<sequence>MNYRDDPVEGSGLALGRFTGIEEFRASPETSHLTVLARTDATVVGGNRVDQLEGREPGFHRRGRG</sequence>
<dbReference type="Proteomes" id="UP000321523">
    <property type="component" value="Unassembled WGS sequence"/>
</dbReference>
<comment type="caution">
    <text evidence="1">The sequence shown here is derived from an EMBL/GenBank/DDBJ whole genome shotgun (WGS) entry which is preliminary data.</text>
</comment>
<accession>A0A512E1Q2</accession>
<dbReference type="AlphaFoldDB" id="A0A512E1Q2"/>
<keyword evidence="2" id="KW-1185">Reference proteome</keyword>
<protein>
    <submittedName>
        <fullName evidence="1">Uncharacterized protein</fullName>
    </submittedName>
</protein>
<dbReference type="RefSeq" id="WP_044435991.1">
    <property type="nucleotide sequence ID" value="NZ_BJYZ01000047.1"/>
</dbReference>
<reference evidence="1 2" key="1">
    <citation type="submission" date="2019-07" db="EMBL/GenBank/DDBJ databases">
        <title>Whole genome shotgun sequence of Skermanella aerolata NBRC 106429.</title>
        <authorList>
            <person name="Hosoyama A."/>
            <person name="Uohara A."/>
            <person name="Ohji S."/>
            <person name="Ichikawa N."/>
        </authorList>
    </citation>
    <scope>NUCLEOTIDE SEQUENCE [LARGE SCALE GENOMIC DNA]</scope>
    <source>
        <strain evidence="1 2">NBRC 106429</strain>
    </source>
</reference>
<dbReference type="EMBL" id="BJYZ01000047">
    <property type="protein sequence ID" value="GEO42644.1"/>
    <property type="molecule type" value="Genomic_DNA"/>
</dbReference>
<evidence type="ECO:0000313" key="1">
    <source>
        <dbReference type="EMBL" id="GEO42644.1"/>
    </source>
</evidence>
<name>A0A512E1Q2_9PROT</name>
<organism evidence="1 2">
    <name type="scientific">Skermanella aerolata</name>
    <dbReference type="NCBI Taxonomy" id="393310"/>
    <lineage>
        <taxon>Bacteria</taxon>
        <taxon>Pseudomonadati</taxon>
        <taxon>Pseudomonadota</taxon>
        <taxon>Alphaproteobacteria</taxon>
        <taxon>Rhodospirillales</taxon>
        <taxon>Azospirillaceae</taxon>
        <taxon>Skermanella</taxon>
    </lineage>
</organism>
<evidence type="ECO:0000313" key="2">
    <source>
        <dbReference type="Proteomes" id="UP000321523"/>
    </source>
</evidence>
<gene>
    <name evidence="1" type="ORF">SAE02_67920</name>
</gene>